<reference evidence="2" key="1">
    <citation type="submission" date="2021-04" db="EMBL/GenBank/DDBJ databases">
        <title>First draft genome resource for Brassicaceae pathogens Fusarium oxysporum f. sp. raphani and Fusarium oxysporum f. sp. rapae.</title>
        <authorList>
            <person name="Asai S."/>
        </authorList>
    </citation>
    <scope>NUCLEOTIDE SEQUENCE</scope>
    <source>
        <strain evidence="2">Tf1262</strain>
    </source>
</reference>
<dbReference type="AlphaFoldDB" id="A0A8J5PG07"/>
<feature type="compositionally biased region" description="Basic and acidic residues" evidence="1">
    <location>
        <begin position="542"/>
        <end position="557"/>
    </location>
</feature>
<evidence type="ECO:0000313" key="3">
    <source>
        <dbReference type="Proteomes" id="UP000693942"/>
    </source>
</evidence>
<gene>
    <name evidence="2" type="ORF">Forpi1262_v015764</name>
</gene>
<proteinExistence type="predicted"/>
<dbReference type="Proteomes" id="UP000693942">
    <property type="component" value="Unassembled WGS sequence"/>
</dbReference>
<dbReference type="Pfam" id="PF14022">
    <property type="entry name" value="DUF4238"/>
    <property type="match status" value="1"/>
</dbReference>
<name>A0A8J5PG07_FUSOX</name>
<comment type="caution">
    <text evidence="2">The sequence shown here is derived from an EMBL/GenBank/DDBJ whole genome shotgun (WGS) entry which is preliminary data.</text>
</comment>
<evidence type="ECO:0000313" key="2">
    <source>
        <dbReference type="EMBL" id="KAG7423116.1"/>
    </source>
</evidence>
<feature type="compositionally biased region" description="Basic and acidic residues" evidence="1">
    <location>
        <begin position="469"/>
        <end position="482"/>
    </location>
</feature>
<dbReference type="EMBL" id="JAELUR010000016">
    <property type="protein sequence ID" value="KAG7423116.1"/>
    <property type="molecule type" value="Genomic_DNA"/>
</dbReference>
<organism evidence="2 3">
    <name type="scientific">Fusarium oxysporum f. sp. raphani</name>
    <dbReference type="NCBI Taxonomy" id="96318"/>
    <lineage>
        <taxon>Eukaryota</taxon>
        <taxon>Fungi</taxon>
        <taxon>Dikarya</taxon>
        <taxon>Ascomycota</taxon>
        <taxon>Pezizomycotina</taxon>
        <taxon>Sordariomycetes</taxon>
        <taxon>Hypocreomycetidae</taxon>
        <taxon>Hypocreales</taxon>
        <taxon>Nectriaceae</taxon>
        <taxon>Fusarium</taxon>
        <taxon>Fusarium oxysporum species complex</taxon>
    </lineage>
</organism>
<feature type="compositionally biased region" description="Polar residues" evidence="1">
    <location>
        <begin position="503"/>
        <end position="513"/>
    </location>
</feature>
<sequence length="735" mass="85414">MSVDKPQYQHFIPQFILRNFDHPFVCPIAPHNGRKCKKHQHDKGKYPGDRVVNCLQLLPEGFKFEEQSIKRVCGLDDMYTDKSPMAESPRELEVKFSKLEAAASPIIRKIIASHQRGDEHVKITRTQQTILRKFVYLLKQRSLGFFKTYNYQSIDDYKGKDKDLLKEFMEKRGIQHPIDVWLQGLSAIIDVDMSVSANWRETLQATVYYALFVHFEEHIREFWMSFCTPSSEYEEFILPDTASTIYEGPTVDFQDQKTGEFLCLGPKFHLFIPISPRLMIVLRSQHLPEPHEDANPELKAGRQQRRQIFIDLVFSTGTKSILEDLPVHKALNNCLTYVNGRGMGRPGWDGQLRQTDSFLFPFFKISTRHIRAINGLLLDHAFHALSIIFFQKGPFLDLLEWYLTEPCEVGKRLSGEYTQDKKRYIEQLATFMVAEGRNVTANFRFERTWHDLDIEAFKKQTNATARWLEERGSSHAENENTGKKGKQTSEPETDGSLEDTESRTVLESGTTDNHQPKDEPLKNVTARWLEELGDSHNNNKGKNVEKEETPPHEGDAKVQDTVIQKAAESMTKADDEPNLAEKGEDNPLENEWIAEIYNLVAEKWKSPHVLSDDETKALNLKKSLVMIRVWLRNAKLDSADDRLETLLEGYQSRQPPVVFWLFLKRFRYTLWSQEIENTPEDDIFSEIWPWPGPEDGFSKYPLTFNPLVLNLAMWKTMSRDIAIIRFLNDNKYVWR</sequence>
<evidence type="ECO:0000256" key="1">
    <source>
        <dbReference type="SAM" id="MobiDB-lite"/>
    </source>
</evidence>
<feature type="region of interest" description="Disordered" evidence="1">
    <location>
        <begin position="469"/>
        <end position="557"/>
    </location>
</feature>
<accession>A0A8J5PG07</accession>
<evidence type="ECO:0008006" key="4">
    <source>
        <dbReference type="Google" id="ProtNLM"/>
    </source>
</evidence>
<protein>
    <recommendedName>
        <fullName evidence="4">DUF4238 domain-containing protein</fullName>
    </recommendedName>
</protein>
<dbReference type="InterPro" id="IPR025332">
    <property type="entry name" value="DUF4238"/>
</dbReference>